<sequence length="293" mass="32730">MAGPPCSWKNLPLELTGLVLGRQLPSHVDRVRFAAVRLPPPLPLLALKNSRTFYSMPSGEPLHGPLAGWWYHFEVIKLIVCSSDLIAALFRAGSSNRIAVCHPGASLWSGKLYALDYGEDLLALDISLDDNTGDPQVSRIGQDIKVNYFVDLFSNKFNDPLIFKRMLYLVELGGSLLLVRRSIFHSHPDVAVFVADFAQSRWAKVTTLGDDQVLFLGPCSRPVCMPQCDSTGNRVWFLYDYKDFHHWGEDLKSSSSSDISGMAYHRKPFSPLPMILWRDYLGGAGAAWLFPSN</sequence>
<dbReference type="AlphaFoldDB" id="A0A4U6TV40"/>
<dbReference type="InterPro" id="IPR005174">
    <property type="entry name" value="KIB1-4_b-propeller"/>
</dbReference>
<dbReference type="EMBL" id="CM016559">
    <property type="protein sequence ID" value="TKW01577.1"/>
    <property type="molecule type" value="Genomic_DNA"/>
</dbReference>
<protein>
    <recommendedName>
        <fullName evidence="1">KIB1-4 beta-propeller domain-containing protein</fullName>
    </recommendedName>
</protein>
<dbReference type="Pfam" id="PF03478">
    <property type="entry name" value="Beta-prop_KIB1-4"/>
    <property type="match status" value="1"/>
</dbReference>
<evidence type="ECO:0000259" key="1">
    <source>
        <dbReference type="Pfam" id="PF03478"/>
    </source>
</evidence>
<reference evidence="2" key="1">
    <citation type="submission" date="2019-03" db="EMBL/GenBank/DDBJ databases">
        <title>WGS assembly of Setaria viridis.</title>
        <authorList>
            <person name="Huang P."/>
            <person name="Jenkins J."/>
            <person name="Grimwood J."/>
            <person name="Barry K."/>
            <person name="Healey A."/>
            <person name="Mamidi S."/>
            <person name="Sreedasyam A."/>
            <person name="Shu S."/>
            <person name="Feldman M."/>
            <person name="Wu J."/>
            <person name="Yu Y."/>
            <person name="Chen C."/>
            <person name="Johnson J."/>
            <person name="Rokhsar D."/>
            <person name="Baxter I."/>
            <person name="Schmutz J."/>
            <person name="Brutnell T."/>
            <person name="Kellogg E."/>
        </authorList>
    </citation>
    <scope>NUCLEOTIDE SEQUENCE [LARGE SCALE GENOMIC DNA]</scope>
</reference>
<dbReference type="Gramene" id="TKW01577">
    <property type="protein sequence ID" value="TKW01577"/>
    <property type="gene ID" value="SEVIR_8G190200v2"/>
</dbReference>
<feature type="domain" description="KIB1-4 beta-propeller" evidence="1">
    <location>
        <begin position="83"/>
        <end position="246"/>
    </location>
</feature>
<evidence type="ECO:0000313" key="2">
    <source>
        <dbReference type="EMBL" id="TKW01577.1"/>
    </source>
</evidence>
<dbReference type="PANTHER" id="PTHR33110">
    <property type="entry name" value="F-BOX/KELCH-REPEAT PROTEIN-RELATED"/>
    <property type="match status" value="1"/>
</dbReference>
<gene>
    <name evidence="2" type="ORF">SEVIR_8G190200v2</name>
</gene>
<dbReference type="Proteomes" id="UP000298652">
    <property type="component" value="Chromosome 8"/>
</dbReference>
<accession>A0A4U6TV40</accession>
<organism evidence="2 3">
    <name type="scientific">Setaria viridis</name>
    <name type="common">Green bristlegrass</name>
    <name type="synonym">Setaria italica subsp. viridis</name>
    <dbReference type="NCBI Taxonomy" id="4556"/>
    <lineage>
        <taxon>Eukaryota</taxon>
        <taxon>Viridiplantae</taxon>
        <taxon>Streptophyta</taxon>
        <taxon>Embryophyta</taxon>
        <taxon>Tracheophyta</taxon>
        <taxon>Spermatophyta</taxon>
        <taxon>Magnoliopsida</taxon>
        <taxon>Liliopsida</taxon>
        <taxon>Poales</taxon>
        <taxon>Poaceae</taxon>
        <taxon>PACMAD clade</taxon>
        <taxon>Panicoideae</taxon>
        <taxon>Panicodae</taxon>
        <taxon>Paniceae</taxon>
        <taxon>Cenchrinae</taxon>
        <taxon>Setaria</taxon>
    </lineage>
</organism>
<evidence type="ECO:0000313" key="3">
    <source>
        <dbReference type="Proteomes" id="UP000298652"/>
    </source>
</evidence>
<dbReference type="PANTHER" id="PTHR33110:SF103">
    <property type="entry name" value="F-BOX DOMAIN-CONTAINING PROTEIN"/>
    <property type="match status" value="1"/>
</dbReference>
<name>A0A4U6TV40_SETVI</name>
<proteinExistence type="predicted"/>
<keyword evidence="3" id="KW-1185">Reference proteome</keyword>